<reference evidence="7 8" key="1">
    <citation type="journal article" date="2018" name="Genome Biol. Evol.">
        <title>Multiple Roots of Fruiting Body Formation in Amoebozoa.</title>
        <authorList>
            <person name="Hillmann F."/>
            <person name="Forbes G."/>
            <person name="Novohradska S."/>
            <person name="Ferling I."/>
            <person name="Riege K."/>
            <person name="Groth M."/>
            <person name="Westermann M."/>
            <person name="Marz M."/>
            <person name="Spaller T."/>
            <person name="Winckler T."/>
            <person name="Schaap P."/>
            <person name="Glockner G."/>
        </authorList>
    </citation>
    <scope>NUCLEOTIDE SEQUENCE [LARGE SCALE GENOMIC DNA]</scope>
    <source>
        <strain evidence="7 8">Jena</strain>
    </source>
</reference>
<feature type="domain" description="D-isomer specific 2-hydroxyacid dehydrogenase catalytic" evidence="5">
    <location>
        <begin position="24"/>
        <end position="342"/>
    </location>
</feature>
<comment type="similarity">
    <text evidence="1 4">Belongs to the D-isomer specific 2-hydroxyacid dehydrogenase family.</text>
</comment>
<evidence type="ECO:0000259" key="5">
    <source>
        <dbReference type="Pfam" id="PF00389"/>
    </source>
</evidence>
<dbReference type="Pfam" id="PF00389">
    <property type="entry name" value="2-Hacid_dh"/>
    <property type="match status" value="1"/>
</dbReference>
<protein>
    <submittedName>
        <fullName evidence="7">D-isomer specific 2-hydroxyacid dehydrogenase NAD-binding protein</fullName>
    </submittedName>
</protein>
<dbReference type="InterPro" id="IPR006139">
    <property type="entry name" value="D-isomer_2_OHA_DH_cat_dom"/>
</dbReference>
<dbReference type="InterPro" id="IPR029753">
    <property type="entry name" value="D-isomer_DH_CS"/>
</dbReference>
<evidence type="ECO:0000313" key="8">
    <source>
        <dbReference type="Proteomes" id="UP000241769"/>
    </source>
</evidence>
<dbReference type="Gene3D" id="3.40.50.720">
    <property type="entry name" value="NAD(P)-binding Rossmann-like Domain"/>
    <property type="match status" value="2"/>
</dbReference>
<evidence type="ECO:0000256" key="4">
    <source>
        <dbReference type="RuleBase" id="RU003719"/>
    </source>
</evidence>
<dbReference type="GO" id="GO:0016616">
    <property type="term" value="F:oxidoreductase activity, acting on the CH-OH group of donors, NAD or NADP as acceptor"/>
    <property type="evidence" value="ECO:0007669"/>
    <property type="project" value="InterPro"/>
</dbReference>
<name>A0A2P6NUF9_9EUKA</name>
<gene>
    <name evidence="7" type="ORF">PROFUN_00709</name>
</gene>
<evidence type="ECO:0000256" key="3">
    <source>
        <dbReference type="ARBA" id="ARBA00023027"/>
    </source>
</evidence>
<dbReference type="InterPro" id="IPR006140">
    <property type="entry name" value="D-isomer_DH_NAD-bd"/>
</dbReference>
<dbReference type="GO" id="GO:0051287">
    <property type="term" value="F:NAD binding"/>
    <property type="evidence" value="ECO:0007669"/>
    <property type="project" value="InterPro"/>
</dbReference>
<dbReference type="PANTHER" id="PTHR43026">
    <property type="entry name" value="2-HYDROXYACID DEHYDROGENASE HOMOLOG 1-RELATED"/>
    <property type="match status" value="1"/>
</dbReference>
<dbReference type="EMBL" id="MDYQ01000020">
    <property type="protein sequence ID" value="PRP87498.1"/>
    <property type="molecule type" value="Genomic_DNA"/>
</dbReference>
<dbReference type="InterPro" id="IPR029752">
    <property type="entry name" value="D-isomer_DH_CS1"/>
</dbReference>
<dbReference type="InParanoid" id="A0A2P6NUF9"/>
<dbReference type="Pfam" id="PF02826">
    <property type="entry name" value="2-Hacid_dh_C"/>
    <property type="match status" value="1"/>
</dbReference>
<proteinExistence type="inferred from homology"/>
<dbReference type="PROSITE" id="PS00670">
    <property type="entry name" value="D_2_HYDROXYACID_DH_2"/>
    <property type="match status" value="1"/>
</dbReference>
<keyword evidence="2 4" id="KW-0560">Oxidoreductase</keyword>
<evidence type="ECO:0000259" key="6">
    <source>
        <dbReference type="Pfam" id="PF02826"/>
    </source>
</evidence>
<sequence>MQRAIANSTIFKSTRCHATLKSTRPYDKKYLELENKNRGSPHKLSFVDSSLTKENAKLAEGSKAVCLFVNDDGSKEVLDKLHKNGTDLILLRCAGYDRIDLKAAEKKKISVRNVPAYSPHAVAEFAAGLTLTLNRKIHKAYNRVRDQNFELNGLMGSNLHGKTVGVMGTGQIGQIFVNIMLGFGCRVIAWDVKRNPELEGLKNFSYVEHDQLLASSDIISLHLPLTEDTKNVINEDNIKKMKKGVTLVNTSRGALVDPKAVTEAVRSNRIGALALDVWPSEHEFFFANKDDEVIQDDDLNALLQYPNVIITSHQAFFTHEAMESIVKTVFDNLEANEKSKDTNELAKEK</sequence>
<keyword evidence="3" id="KW-0520">NAD</keyword>
<dbReference type="PROSITE" id="PS00065">
    <property type="entry name" value="D_2_HYDROXYACID_DH_1"/>
    <property type="match status" value="1"/>
</dbReference>
<evidence type="ECO:0000256" key="2">
    <source>
        <dbReference type="ARBA" id="ARBA00023002"/>
    </source>
</evidence>
<dbReference type="SUPFAM" id="SSF51735">
    <property type="entry name" value="NAD(P)-binding Rossmann-fold domains"/>
    <property type="match status" value="1"/>
</dbReference>
<dbReference type="CDD" id="cd12183">
    <property type="entry name" value="LDH_like_2"/>
    <property type="match status" value="1"/>
</dbReference>
<dbReference type="InterPro" id="IPR058205">
    <property type="entry name" value="D-LDH-like"/>
</dbReference>
<accession>A0A2P6NUF9</accession>
<evidence type="ECO:0000313" key="7">
    <source>
        <dbReference type="EMBL" id="PRP87498.1"/>
    </source>
</evidence>
<dbReference type="OrthoDB" id="298012at2759"/>
<dbReference type="AlphaFoldDB" id="A0A2P6NUF9"/>
<comment type="caution">
    <text evidence="7">The sequence shown here is derived from an EMBL/GenBank/DDBJ whole genome shotgun (WGS) entry which is preliminary data.</text>
</comment>
<dbReference type="InterPro" id="IPR036291">
    <property type="entry name" value="NAD(P)-bd_dom_sf"/>
</dbReference>
<dbReference type="PANTHER" id="PTHR43026:SF1">
    <property type="entry name" value="2-HYDROXYACID DEHYDROGENASE HOMOLOG 1-RELATED"/>
    <property type="match status" value="1"/>
</dbReference>
<dbReference type="SUPFAM" id="SSF52283">
    <property type="entry name" value="Formate/glycerate dehydrogenase catalytic domain-like"/>
    <property type="match status" value="1"/>
</dbReference>
<feature type="domain" description="D-isomer specific 2-hydroxyacid dehydrogenase NAD-binding" evidence="6">
    <location>
        <begin position="128"/>
        <end position="315"/>
    </location>
</feature>
<evidence type="ECO:0000256" key="1">
    <source>
        <dbReference type="ARBA" id="ARBA00005854"/>
    </source>
</evidence>
<keyword evidence="8" id="KW-1185">Reference proteome</keyword>
<dbReference type="STRING" id="1890364.A0A2P6NUF9"/>
<organism evidence="7 8">
    <name type="scientific">Planoprotostelium fungivorum</name>
    <dbReference type="NCBI Taxonomy" id="1890364"/>
    <lineage>
        <taxon>Eukaryota</taxon>
        <taxon>Amoebozoa</taxon>
        <taxon>Evosea</taxon>
        <taxon>Variosea</taxon>
        <taxon>Cavosteliida</taxon>
        <taxon>Cavosteliaceae</taxon>
        <taxon>Planoprotostelium</taxon>
    </lineage>
</organism>
<dbReference type="Proteomes" id="UP000241769">
    <property type="component" value="Unassembled WGS sequence"/>
</dbReference>